<evidence type="ECO:0000256" key="1">
    <source>
        <dbReference type="SAM" id="Phobius"/>
    </source>
</evidence>
<organism evidence="2 3">
    <name type="scientific">Fasciola gigantica</name>
    <name type="common">Giant liver fluke</name>
    <dbReference type="NCBI Taxonomy" id="46835"/>
    <lineage>
        <taxon>Eukaryota</taxon>
        <taxon>Metazoa</taxon>
        <taxon>Spiralia</taxon>
        <taxon>Lophotrochozoa</taxon>
        <taxon>Platyhelminthes</taxon>
        <taxon>Trematoda</taxon>
        <taxon>Digenea</taxon>
        <taxon>Plagiorchiida</taxon>
        <taxon>Echinostomata</taxon>
        <taxon>Echinostomatoidea</taxon>
        <taxon>Fasciolidae</taxon>
        <taxon>Fasciola</taxon>
    </lineage>
</organism>
<evidence type="ECO:0000313" key="3">
    <source>
        <dbReference type="Proteomes" id="UP000316759"/>
    </source>
</evidence>
<feature type="transmembrane region" description="Helical" evidence="1">
    <location>
        <begin position="65"/>
        <end position="83"/>
    </location>
</feature>
<name>A0A504YR35_FASGI</name>
<protein>
    <submittedName>
        <fullName evidence="2">Uncharacterized protein</fullName>
    </submittedName>
</protein>
<evidence type="ECO:0000313" key="2">
    <source>
        <dbReference type="EMBL" id="TPP62751.1"/>
    </source>
</evidence>
<comment type="caution">
    <text evidence="2">The sequence shown here is derived from an EMBL/GenBank/DDBJ whole genome shotgun (WGS) entry which is preliminary data.</text>
</comment>
<dbReference type="Proteomes" id="UP000316759">
    <property type="component" value="Unassembled WGS sequence"/>
</dbReference>
<keyword evidence="1" id="KW-1133">Transmembrane helix</keyword>
<accession>A0A504YR35</accession>
<reference evidence="2 3" key="1">
    <citation type="submission" date="2019-04" db="EMBL/GenBank/DDBJ databases">
        <title>Annotation for the trematode Fasciola gigantica.</title>
        <authorList>
            <person name="Choi Y.-J."/>
        </authorList>
    </citation>
    <scope>NUCLEOTIDE SEQUENCE [LARGE SCALE GENOMIC DNA]</scope>
    <source>
        <strain evidence="2">Uganda_cow_1</strain>
    </source>
</reference>
<gene>
    <name evidence="2" type="ORF">FGIG_02429</name>
</gene>
<sequence length="84" mass="9480">MLYVNPYWQMKIMADSQELDSDRTGNQYLNPGGLKLLPPSEVNDAALLEKNSTDGNAGWRLVNHFQTSLFTLFSISMTMLIVLN</sequence>
<dbReference type="EMBL" id="SUNJ01006486">
    <property type="protein sequence ID" value="TPP62751.1"/>
    <property type="molecule type" value="Genomic_DNA"/>
</dbReference>
<keyword evidence="1" id="KW-0472">Membrane</keyword>
<dbReference type="AlphaFoldDB" id="A0A504YR35"/>
<proteinExistence type="predicted"/>
<keyword evidence="1" id="KW-0812">Transmembrane</keyword>
<keyword evidence="3" id="KW-1185">Reference proteome</keyword>